<evidence type="ECO:0000259" key="11">
    <source>
        <dbReference type="PROSITE" id="PS50011"/>
    </source>
</evidence>
<dbReference type="Pfam" id="PF14786">
    <property type="entry name" value="Death_2"/>
    <property type="match status" value="1"/>
</dbReference>
<comment type="catalytic activity">
    <reaction evidence="8">
        <text>L-threonyl-[protein] + ATP = O-phospho-L-threonyl-[protein] + ADP + H(+)</text>
        <dbReference type="Rhea" id="RHEA:46608"/>
        <dbReference type="Rhea" id="RHEA-COMP:11060"/>
        <dbReference type="Rhea" id="RHEA-COMP:11605"/>
        <dbReference type="ChEBI" id="CHEBI:15378"/>
        <dbReference type="ChEBI" id="CHEBI:30013"/>
        <dbReference type="ChEBI" id="CHEBI:30616"/>
        <dbReference type="ChEBI" id="CHEBI:61977"/>
        <dbReference type="ChEBI" id="CHEBI:456216"/>
        <dbReference type="EC" id="2.7.11.1"/>
    </reaction>
</comment>
<reference evidence="12" key="1">
    <citation type="submission" date="2017-11" db="EMBL/GenBank/DDBJ databases">
        <title>The sensing device of the deep-sea amphipod.</title>
        <authorList>
            <person name="Kobayashi H."/>
            <person name="Nagahama T."/>
            <person name="Arai W."/>
            <person name="Sasagawa Y."/>
            <person name="Umeda M."/>
            <person name="Hayashi T."/>
            <person name="Nikaido I."/>
            <person name="Watanabe H."/>
            <person name="Oguri K."/>
            <person name="Kitazato H."/>
            <person name="Fujioka K."/>
            <person name="Kido Y."/>
            <person name="Takami H."/>
        </authorList>
    </citation>
    <scope>NUCLEOTIDE SEQUENCE</scope>
    <source>
        <tissue evidence="12">Whole body</tissue>
    </source>
</reference>
<evidence type="ECO:0000256" key="2">
    <source>
        <dbReference type="ARBA" id="ARBA00012513"/>
    </source>
</evidence>
<evidence type="ECO:0000256" key="7">
    <source>
        <dbReference type="ARBA" id="ARBA00022840"/>
    </source>
</evidence>
<dbReference type="PANTHER" id="PTHR27001:SF931">
    <property type="entry name" value="OS11G0664100 PROTEIN"/>
    <property type="match status" value="1"/>
</dbReference>
<comment type="similarity">
    <text evidence="1">Belongs to the protein kinase superfamily. TKL Ser/Thr protein kinase family. Pelle subfamily.</text>
</comment>
<evidence type="ECO:0000256" key="8">
    <source>
        <dbReference type="ARBA" id="ARBA00047899"/>
    </source>
</evidence>
<organism evidence="12">
    <name type="scientific">Hirondellea gigas</name>
    <dbReference type="NCBI Taxonomy" id="1518452"/>
    <lineage>
        <taxon>Eukaryota</taxon>
        <taxon>Metazoa</taxon>
        <taxon>Ecdysozoa</taxon>
        <taxon>Arthropoda</taxon>
        <taxon>Crustacea</taxon>
        <taxon>Multicrustacea</taxon>
        <taxon>Malacostraca</taxon>
        <taxon>Eumalacostraca</taxon>
        <taxon>Peracarida</taxon>
        <taxon>Amphipoda</taxon>
        <taxon>Amphilochidea</taxon>
        <taxon>Lysianassida</taxon>
        <taxon>Lysianassidira</taxon>
        <taxon>Lysianassoidea</taxon>
        <taxon>Lysianassidae</taxon>
        <taxon>Hirondellea</taxon>
    </lineage>
</organism>
<keyword evidence="7" id="KW-0067">ATP-binding</keyword>
<sequence>MSAATQTVLVMSSSEQLGLHTELRHLPAWSKARLGQLLGDNRSHHWQAVMSSIPHTPPWQPGMPLPHQQNYPRKYTAEEVKLLENELSIGLVNSSVGSGINLLLEEWSCSGIIRPTISDLINLFERHNLLVASSFLRRELLRESSTDGGTQTFKELDRLMEETNLAPHPEHLSEEAGASAAYCDQATLVIANIDGDAELDNLIAEQNITQVRNVTTSKLNLSQPSATLFQTLDRMSDEAQRASSSDADKKNTIRPPVEFDASLPIAPHISYDFLHKITDGFSNTPYSCGGRKLGEGAFGVVYKADISIENFEKENNASCRIDSLLTNDSNAADKAPSNGSIKQLAIKKLNFADDRVDKQFKIEVEILSQCNHKNILPLEGYSCDGPHWCLLYAFMMHGNLQDRLACQGNIAPLTYVQRIIIGHGSAEGLAYLHTFRDKPLIHRDVKSANILLDADLHPRIGDFGLMRTGGSGSHTETLAKTTTVFGTSAYMAPEAFRGDVSAKLDTFSYGVVLLEILTGLPPYDEERDGRDLLSHIEGTDEPADALCDTKAAPWPPGLPQDMLSLATLCFEERKSRPTMVDVASKWKHMVDKCSQ</sequence>
<dbReference type="SUPFAM" id="SSF56112">
    <property type="entry name" value="Protein kinase-like (PK-like)"/>
    <property type="match status" value="1"/>
</dbReference>
<evidence type="ECO:0000256" key="1">
    <source>
        <dbReference type="ARBA" id="ARBA00008718"/>
    </source>
</evidence>
<dbReference type="EMBL" id="IACT01000655">
    <property type="protein sequence ID" value="LAC20047.1"/>
    <property type="molecule type" value="mRNA"/>
</dbReference>
<feature type="region of interest" description="Disordered" evidence="10">
    <location>
        <begin position="234"/>
        <end position="254"/>
    </location>
</feature>
<keyword evidence="5" id="KW-0547">Nucleotide-binding</keyword>
<feature type="compositionally biased region" description="Basic and acidic residues" evidence="10">
    <location>
        <begin position="234"/>
        <end position="251"/>
    </location>
</feature>
<dbReference type="PROSITE" id="PS00108">
    <property type="entry name" value="PROTEIN_KINASE_ST"/>
    <property type="match status" value="1"/>
</dbReference>
<evidence type="ECO:0000256" key="4">
    <source>
        <dbReference type="ARBA" id="ARBA00022679"/>
    </source>
</evidence>
<dbReference type="InterPro" id="IPR011029">
    <property type="entry name" value="DEATH-like_dom_sf"/>
</dbReference>
<feature type="domain" description="Protein kinase" evidence="11">
    <location>
        <begin position="287"/>
        <end position="591"/>
    </location>
</feature>
<keyword evidence="6 12" id="KW-0418">Kinase</keyword>
<dbReference type="EC" id="2.7.11.1" evidence="2"/>
<dbReference type="SUPFAM" id="SSF47986">
    <property type="entry name" value="DEATH domain"/>
    <property type="match status" value="1"/>
</dbReference>
<accession>A0A6A7FN74</accession>
<evidence type="ECO:0000256" key="9">
    <source>
        <dbReference type="ARBA" id="ARBA00048679"/>
    </source>
</evidence>
<comment type="catalytic activity">
    <reaction evidence="9">
        <text>L-seryl-[protein] + ATP = O-phospho-L-seryl-[protein] + ADP + H(+)</text>
        <dbReference type="Rhea" id="RHEA:17989"/>
        <dbReference type="Rhea" id="RHEA-COMP:9863"/>
        <dbReference type="Rhea" id="RHEA-COMP:11604"/>
        <dbReference type="ChEBI" id="CHEBI:15378"/>
        <dbReference type="ChEBI" id="CHEBI:29999"/>
        <dbReference type="ChEBI" id="CHEBI:30616"/>
        <dbReference type="ChEBI" id="CHEBI:83421"/>
        <dbReference type="ChEBI" id="CHEBI:456216"/>
        <dbReference type="EC" id="2.7.11.1"/>
    </reaction>
</comment>
<keyword evidence="4" id="KW-0808">Transferase</keyword>
<dbReference type="PANTHER" id="PTHR27001">
    <property type="entry name" value="OS01G0253100 PROTEIN"/>
    <property type="match status" value="1"/>
</dbReference>
<proteinExistence type="evidence at transcript level"/>
<keyword evidence="3" id="KW-0723">Serine/threonine-protein kinase</keyword>
<dbReference type="SMART" id="SM00220">
    <property type="entry name" value="S_TKc"/>
    <property type="match status" value="1"/>
</dbReference>
<evidence type="ECO:0000256" key="5">
    <source>
        <dbReference type="ARBA" id="ARBA00022741"/>
    </source>
</evidence>
<dbReference type="Gene3D" id="1.10.510.10">
    <property type="entry name" value="Transferase(Phosphotransferase) domain 1"/>
    <property type="match status" value="1"/>
</dbReference>
<protein>
    <recommendedName>
        <fullName evidence="2">non-specific serine/threonine protein kinase</fullName>
        <ecNumber evidence="2">2.7.11.1</ecNumber>
    </recommendedName>
</protein>
<dbReference type="InterPro" id="IPR029397">
    <property type="entry name" value="Tube_Death"/>
</dbReference>
<evidence type="ECO:0000256" key="3">
    <source>
        <dbReference type="ARBA" id="ARBA00022527"/>
    </source>
</evidence>
<dbReference type="Pfam" id="PF00069">
    <property type="entry name" value="Pkinase"/>
    <property type="match status" value="1"/>
</dbReference>
<dbReference type="AlphaFoldDB" id="A0A6A7FN74"/>
<name>A0A6A7FN74_9CRUS</name>
<evidence type="ECO:0000256" key="10">
    <source>
        <dbReference type="SAM" id="MobiDB-lite"/>
    </source>
</evidence>
<dbReference type="Gene3D" id="3.30.200.20">
    <property type="entry name" value="Phosphorylase Kinase, domain 1"/>
    <property type="match status" value="1"/>
</dbReference>
<dbReference type="InterPro" id="IPR008271">
    <property type="entry name" value="Ser/Thr_kinase_AS"/>
</dbReference>
<dbReference type="InterPro" id="IPR000719">
    <property type="entry name" value="Prot_kinase_dom"/>
</dbReference>
<dbReference type="Gene3D" id="1.10.533.10">
    <property type="entry name" value="Death Domain, Fas"/>
    <property type="match status" value="1"/>
</dbReference>
<dbReference type="GO" id="GO:0004674">
    <property type="term" value="F:protein serine/threonine kinase activity"/>
    <property type="evidence" value="ECO:0007669"/>
    <property type="project" value="UniProtKB-KW"/>
</dbReference>
<dbReference type="GO" id="GO:0005886">
    <property type="term" value="C:plasma membrane"/>
    <property type="evidence" value="ECO:0007669"/>
    <property type="project" value="TreeGrafter"/>
</dbReference>
<dbReference type="PROSITE" id="PS50011">
    <property type="entry name" value="PROTEIN_KINASE_DOM"/>
    <property type="match status" value="1"/>
</dbReference>
<dbReference type="InterPro" id="IPR011009">
    <property type="entry name" value="Kinase-like_dom_sf"/>
</dbReference>
<evidence type="ECO:0000313" key="12">
    <source>
        <dbReference type="EMBL" id="LAC20047.1"/>
    </source>
</evidence>
<evidence type="ECO:0000256" key="6">
    <source>
        <dbReference type="ARBA" id="ARBA00022777"/>
    </source>
</evidence>
<dbReference type="GO" id="GO:0005524">
    <property type="term" value="F:ATP binding"/>
    <property type="evidence" value="ECO:0007669"/>
    <property type="project" value="UniProtKB-KW"/>
</dbReference>
<dbReference type="FunFam" id="1.10.510.10:FF:000754">
    <property type="entry name" value="Interleukin-1 receptor-associated kinase"/>
    <property type="match status" value="1"/>
</dbReference>